<dbReference type="AlphaFoldDB" id="A0A178TPD7"/>
<protein>
    <submittedName>
        <fullName evidence="1">Putative tail fiber protein</fullName>
    </submittedName>
</protein>
<comment type="caution">
    <text evidence="1">The sequence shown here is derived from an EMBL/GenBank/DDBJ whole genome shotgun (WGS) entry which is preliminary data.</text>
</comment>
<keyword evidence="2" id="KW-1185">Reference proteome</keyword>
<dbReference type="PROSITE" id="PS00018">
    <property type="entry name" value="EF_HAND_1"/>
    <property type="match status" value="1"/>
</dbReference>
<gene>
    <name evidence="1" type="ORF">TAF16_0017</name>
</gene>
<dbReference type="EMBL" id="LUCQ01000001">
    <property type="protein sequence ID" value="OAO83363.1"/>
    <property type="molecule type" value="Genomic_DNA"/>
</dbReference>
<organism evidence="1 2">
    <name type="scientific">Anoxybacillus flavithermus</name>
    <dbReference type="NCBI Taxonomy" id="33934"/>
    <lineage>
        <taxon>Bacteria</taxon>
        <taxon>Bacillati</taxon>
        <taxon>Bacillota</taxon>
        <taxon>Bacilli</taxon>
        <taxon>Bacillales</taxon>
        <taxon>Anoxybacillaceae</taxon>
        <taxon>Anoxybacillus</taxon>
    </lineage>
</organism>
<name>A0A178TPD7_9BACL</name>
<accession>A0A178TPD7</accession>
<reference evidence="1 2" key="1">
    <citation type="submission" date="2016-03" db="EMBL/GenBank/DDBJ databases">
        <title>Spore heat resistance.</title>
        <authorList>
            <person name="Boekhorst J."/>
            <person name="Berendsen E.M."/>
            <person name="Wells-Bennik M.H."/>
            <person name="Kuipers O.P."/>
        </authorList>
    </citation>
    <scope>NUCLEOTIDE SEQUENCE [LARGE SCALE GENOMIC DNA]</scope>
    <source>
        <strain evidence="1 2">AF16</strain>
    </source>
</reference>
<dbReference type="Proteomes" id="UP000078336">
    <property type="component" value="Unassembled WGS sequence"/>
</dbReference>
<proteinExistence type="predicted"/>
<evidence type="ECO:0000313" key="2">
    <source>
        <dbReference type="Proteomes" id="UP000078336"/>
    </source>
</evidence>
<evidence type="ECO:0000313" key="1">
    <source>
        <dbReference type="EMBL" id="OAO83363.1"/>
    </source>
</evidence>
<dbReference type="RefSeq" id="WP_064213852.1">
    <property type="nucleotide sequence ID" value="NZ_LUCQ01000001.1"/>
</dbReference>
<dbReference type="InterPro" id="IPR018247">
    <property type="entry name" value="EF_Hand_1_Ca_BS"/>
</dbReference>
<dbReference type="PATRIC" id="fig|33934.7.peg.1505"/>
<sequence>MGKIDKINRTVLSEEIKSDLDSKATKTELLNVKAELENQINNVVSNLVRKPSVPTYNDLFTTYPNPKEGWTVSVDDTNITYQYDEDSGTWIKTSINAIPKATSELDGLLTKEDKAKLDTIQPYAEPNKTTSQILNELKTIDGHGSDLDADLLDGKHASDFASATHDHDGRYYTQTQLNTMLAGKSDVTHTHNLTVNGDVSGSVTLNNTSKTLSLTLNNTGVTSGTYTKVTVDSKGRVTTGQSLSASDIPNLDWSKITTGKPTTLAGYGITDAIPSSQKGVANGIAPLDVNGKIPDSYISSTFVTQSQLGNAGYGDMTKSIYDTDNDGIVDRAEVANSVDWNNIQNKPTTFTPSSHTHNWSEINNKPTTLSGYGISDAVNSFSLPENGSSTSYVKIAELTTNIGVGENGLILYLNGVSDYGYNMPGVDVLQVSTRNSVNLKVYRLIPSGTNDVSYGYVNNGSTGKTEIWLKRDAYNYGVNIIVANARNATYGNLLTQVTEPSGIVYVTKESIALTTDNVSTASKLQTARTISLTGDSTGSVSFDGSANVNIVTTLSNTGVVSGIYTKVTVDSKGRITAGSTLSESDIPNLDWSKIYNKPLLINGVVSSTEPLNPSTNLIWIDTN</sequence>